<feature type="region of interest" description="Disordered" evidence="1">
    <location>
        <begin position="78"/>
        <end position="158"/>
    </location>
</feature>
<evidence type="ECO:0000313" key="2">
    <source>
        <dbReference type="EMBL" id="MFC5177436.1"/>
    </source>
</evidence>
<comment type="caution">
    <text evidence="2">The sequence shown here is derived from an EMBL/GenBank/DDBJ whole genome shotgun (WGS) entry which is preliminary data.</text>
</comment>
<name>A0ABW0BJL6_9ACTN</name>
<organism evidence="2 3">
    <name type="scientific">Nocardioides taihuensis</name>
    <dbReference type="NCBI Taxonomy" id="1835606"/>
    <lineage>
        <taxon>Bacteria</taxon>
        <taxon>Bacillati</taxon>
        <taxon>Actinomycetota</taxon>
        <taxon>Actinomycetes</taxon>
        <taxon>Propionibacteriales</taxon>
        <taxon>Nocardioidaceae</taxon>
        <taxon>Nocardioides</taxon>
    </lineage>
</organism>
<dbReference type="RefSeq" id="WP_378590462.1">
    <property type="nucleotide sequence ID" value="NZ_JBHSKD010000011.1"/>
</dbReference>
<proteinExistence type="predicted"/>
<feature type="compositionally biased region" description="Pro residues" evidence="1">
    <location>
        <begin position="135"/>
        <end position="145"/>
    </location>
</feature>
<accession>A0ABW0BJL6</accession>
<keyword evidence="3" id="KW-1185">Reference proteome</keyword>
<feature type="compositionally biased region" description="Low complexity" evidence="1">
    <location>
        <begin position="81"/>
        <end position="92"/>
    </location>
</feature>
<evidence type="ECO:0000313" key="3">
    <source>
        <dbReference type="Proteomes" id="UP001596087"/>
    </source>
</evidence>
<dbReference type="InterPro" id="IPR019933">
    <property type="entry name" value="DivIVA_domain"/>
</dbReference>
<dbReference type="NCBIfam" id="TIGR03544">
    <property type="entry name" value="DivI1A_domain"/>
    <property type="match status" value="1"/>
</dbReference>
<dbReference type="EMBL" id="JBHSKD010000011">
    <property type="protein sequence ID" value="MFC5177436.1"/>
    <property type="molecule type" value="Genomic_DNA"/>
</dbReference>
<sequence>MMWLFAILLVLAMGGIALLAAGKGTPMSEVYDDRPDALVPAEGDLTGDDLRKVRFSLAFRGYRMSEVDALLERLASQVDAPEGGRPTPGTEPAHVAEPATDPVPPGPVPVAGEPGAHRAEAPASEPVDLPTDQPAVPPVGEPPMGEPSAEGRGERRSD</sequence>
<protein>
    <submittedName>
        <fullName evidence="2">DivIVA domain-containing protein</fullName>
    </submittedName>
</protein>
<gene>
    <name evidence="2" type="ORF">ACFPGP_12185</name>
</gene>
<dbReference type="Gene3D" id="6.10.250.660">
    <property type="match status" value="1"/>
</dbReference>
<dbReference type="Proteomes" id="UP001596087">
    <property type="component" value="Unassembled WGS sequence"/>
</dbReference>
<evidence type="ECO:0000256" key="1">
    <source>
        <dbReference type="SAM" id="MobiDB-lite"/>
    </source>
</evidence>
<reference evidence="3" key="1">
    <citation type="journal article" date="2019" name="Int. J. Syst. Evol. Microbiol.">
        <title>The Global Catalogue of Microorganisms (GCM) 10K type strain sequencing project: providing services to taxonomists for standard genome sequencing and annotation.</title>
        <authorList>
            <consortium name="The Broad Institute Genomics Platform"/>
            <consortium name="The Broad Institute Genome Sequencing Center for Infectious Disease"/>
            <person name="Wu L."/>
            <person name="Ma J."/>
        </authorList>
    </citation>
    <scope>NUCLEOTIDE SEQUENCE [LARGE SCALE GENOMIC DNA]</scope>
    <source>
        <strain evidence="3">DFY41</strain>
    </source>
</reference>
<feature type="compositionally biased region" description="Basic and acidic residues" evidence="1">
    <location>
        <begin position="149"/>
        <end position="158"/>
    </location>
</feature>